<organism evidence="5 6">
    <name type="scientific">Streptomyces lannensis</name>
    <dbReference type="NCBI Taxonomy" id="766498"/>
    <lineage>
        <taxon>Bacteria</taxon>
        <taxon>Bacillati</taxon>
        <taxon>Actinomycetota</taxon>
        <taxon>Actinomycetes</taxon>
        <taxon>Kitasatosporales</taxon>
        <taxon>Streptomycetaceae</taxon>
        <taxon>Streptomyces</taxon>
    </lineage>
</organism>
<dbReference type="CDD" id="cd06170">
    <property type="entry name" value="LuxR_C_like"/>
    <property type="match status" value="1"/>
</dbReference>
<keyword evidence="6" id="KW-1185">Reference proteome</keyword>
<gene>
    <name evidence="5" type="ORF">GCM10022207_85850</name>
</gene>
<dbReference type="InterPro" id="IPR016032">
    <property type="entry name" value="Sig_transdc_resp-reg_C-effctor"/>
</dbReference>
<dbReference type="InterPro" id="IPR036388">
    <property type="entry name" value="WH-like_DNA-bd_sf"/>
</dbReference>
<dbReference type="Pfam" id="PF25873">
    <property type="entry name" value="WHD_MalT"/>
    <property type="match status" value="1"/>
</dbReference>
<evidence type="ECO:0000313" key="5">
    <source>
        <dbReference type="EMBL" id="GAA3903520.1"/>
    </source>
</evidence>
<dbReference type="InterPro" id="IPR027417">
    <property type="entry name" value="P-loop_NTPase"/>
</dbReference>
<dbReference type="EMBL" id="BAAAZA010000053">
    <property type="protein sequence ID" value="GAA3903520.1"/>
    <property type="molecule type" value="Genomic_DNA"/>
</dbReference>
<dbReference type="Gene3D" id="3.40.50.300">
    <property type="entry name" value="P-loop containing nucleotide triphosphate hydrolases"/>
    <property type="match status" value="1"/>
</dbReference>
<keyword evidence="2" id="KW-0238">DNA-binding</keyword>
<dbReference type="InterPro" id="IPR000792">
    <property type="entry name" value="Tscrpt_reg_LuxR_C"/>
</dbReference>
<evidence type="ECO:0000313" key="6">
    <source>
        <dbReference type="Proteomes" id="UP001501563"/>
    </source>
</evidence>
<feature type="domain" description="HTH luxR-type" evidence="4">
    <location>
        <begin position="688"/>
        <end position="753"/>
    </location>
</feature>
<dbReference type="InterPro" id="IPR011990">
    <property type="entry name" value="TPR-like_helical_dom_sf"/>
</dbReference>
<dbReference type="SUPFAM" id="SSF46894">
    <property type="entry name" value="C-terminal effector domain of the bipartite response regulators"/>
    <property type="match status" value="1"/>
</dbReference>
<dbReference type="Proteomes" id="UP001501563">
    <property type="component" value="Unassembled WGS sequence"/>
</dbReference>
<comment type="caution">
    <text evidence="5">The sequence shown here is derived from an EMBL/GenBank/DDBJ whole genome shotgun (WGS) entry which is preliminary data.</text>
</comment>
<dbReference type="PANTHER" id="PTHR44688:SF16">
    <property type="entry name" value="DNA-BINDING TRANSCRIPTIONAL ACTIVATOR DEVR_DOSR"/>
    <property type="match status" value="1"/>
</dbReference>
<dbReference type="Pfam" id="PF00196">
    <property type="entry name" value="GerE"/>
    <property type="match status" value="1"/>
</dbReference>
<evidence type="ECO:0000256" key="1">
    <source>
        <dbReference type="ARBA" id="ARBA00023015"/>
    </source>
</evidence>
<keyword evidence="3" id="KW-0804">Transcription</keyword>
<dbReference type="Gene3D" id="1.25.40.10">
    <property type="entry name" value="Tetratricopeptide repeat domain"/>
    <property type="match status" value="1"/>
</dbReference>
<dbReference type="SMART" id="SM00421">
    <property type="entry name" value="HTH_LUXR"/>
    <property type="match status" value="1"/>
</dbReference>
<dbReference type="SUPFAM" id="SSF48452">
    <property type="entry name" value="TPR-like"/>
    <property type="match status" value="1"/>
</dbReference>
<evidence type="ECO:0000256" key="3">
    <source>
        <dbReference type="ARBA" id="ARBA00023163"/>
    </source>
</evidence>
<keyword evidence="1" id="KW-0805">Transcription regulation</keyword>
<proteinExistence type="predicted"/>
<dbReference type="PANTHER" id="PTHR44688">
    <property type="entry name" value="DNA-BINDING TRANSCRIPTIONAL ACTIVATOR DEVR_DOSR"/>
    <property type="match status" value="1"/>
</dbReference>
<name>A0ABP7LKA1_9ACTN</name>
<dbReference type="RefSeq" id="WP_345554199.1">
    <property type="nucleotide sequence ID" value="NZ_BAAAZA010000053.1"/>
</dbReference>
<sequence length="755" mass="80531">MDVGGADRLDDSSESAMTSFVPTFKLHPPAQPPHLLSRPRLLRRLDAVREPVVVVSAPAGAGKTVLLTEWSRGLAARGECAWLSLDAYDNAPGRLWNGILRAVHHARPELPTGLDGDGWAAEAWLEEILPSLVTGPDREGPLTLVLDGLEAITDADAVGGLADFLTRVPDGFRIVLSTRHIPGRPLPTLRARGLVAEIDRHELAFTSEEAQAVLTHLLGSSPAVDTSNALYEATEGWTAGVCIMGRSLARSANEGDAEGKLAHGRQAVSEYLATEVLYRLTTEQRRFLLRTSVLDELTSGPCQALAGDHAGVLLRELARTVQLLEPVAADPSAYRHHPALSSLLSEILTSEGSDSVADLHRAAAKWYTQQGETTAAVRHWTRGGDASAAAASILDAWEKAIATGGGAEVSHWLDLLSPRTVAVDARLCVVAAMAALCEGAPETAWRWLDVARLRQSGRETVGDGSTVSAAAVVAQAVACCLKGEVRAADRLGESAVAGTVPLTSWRALACTARGTALLWTCRYEEAEALLGEATRDAHAAGHGLALVRALGLRAVCALLSGRHELAGILSDEALEAVSSLGLGRHFVSVSAYVGRVVLLLDEGRIDEADRILTGAEATLAESPRTRSEPHIRALCHFTRSRLERTRHNTDAARAAREAGERAAAQCGSPRVLTDLFARAGGHTVVPPAAPRPQDLSLRERRVLRALCGPLTLREIASELYVSHNTVKTQVRAIFRKLDAHDRSEAVARARECGVL</sequence>
<dbReference type="PROSITE" id="PS50043">
    <property type="entry name" value="HTH_LUXR_2"/>
    <property type="match status" value="1"/>
</dbReference>
<evidence type="ECO:0000259" key="4">
    <source>
        <dbReference type="PROSITE" id="PS50043"/>
    </source>
</evidence>
<protein>
    <submittedName>
        <fullName evidence="5">LuxR C-terminal-related transcriptional regulator</fullName>
    </submittedName>
</protein>
<reference evidence="6" key="1">
    <citation type="journal article" date="2019" name="Int. J. Syst. Evol. Microbiol.">
        <title>The Global Catalogue of Microorganisms (GCM) 10K type strain sequencing project: providing services to taxonomists for standard genome sequencing and annotation.</title>
        <authorList>
            <consortium name="The Broad Institute Genomics Platform"/>
            <consortium name="The Broad Institute Genome Sequencing Center for Infectious Disease"/>
            <person name="Wu L."/>
            <person name="Ma J."/>
        </authorList>
    </citation>
    <scope>NUCLEOTIDE SEQUENCE [LARGE SCALE GENOMIC DNA]</scope>
    <source>
        <strain evidence="6">JCM 16578</strain>
    </source>
</reference>
<dbReference type="Gene3D" id="1.10.10.10">
    <property type="entry name" value="Winged helix-like DNA-binding domain superfamily/Winged helix DNA-binding domain"/>
    <property type="match status" value="1"/>
</dbReference>
<accession>A0ABP7LKA1</accession>
<evidence type="ECO:0000256" key="2">
    <source>
        <dbReference type="ARBA" id="ARBA00023125"/>
    </source>
</evidence>
<dbReference type="SUPFAM" id="SSF52540">
    <property type="entry name" value="P-loop containing nucleoside triphosphate hydrolases"/>
    <property type="match status" value="1"/>
</dbReference>
<dbReference type="InterPro" id="IPR059106">
    <property type="entry name" value="WHD_MalT"/>
</dbReference>